<feature type="region of interest" description="Disordered" evidence="3">
    <location>
        <begin position="15"/>
        <end position="40"/>
    </location>
</feature>
<dbReference type="InterPro" id="IPR000253">
    <property type="entry name" value="FHA_dom"/>
</dbReference>
<evidence type="ECO:0000256" key="1">
    <source>
        <dbReference type="ARBA" id="ARBA00005575"/>
    </source>
</evidence>
<protein>
    <submittedName>
        <fullName evidence="6">Uncharacterized protein</fullName>
    </submittedName>
</protein>
<keyword evidence="2" id="KW-0067">ATP-binding</keyword>
<evidence type="ECO:0000313" key="7">
    <source>
        <dbReference type="Proteomes" id="UP001465976"/>
    </source>
</evidence>
<dbReference type="Pfam" id="PF00069">
    <property type="entry name" value="Pkinase"/>
    <property type="match status" value="1"/>
</dbReference>
<dbReference type="CDD" id="cd00060">
    <property type="entry name" value="FHA"/>
    <property type="match status" value="1"/>
</dbReference>
<dbReference type="PROSITE" id="PS50006">
    <property type="entry name" value="FHA_DOMAIN"/>
    <property type="match status" value="1"/>
</dbReference>
<gene>
    <name evidence="6" type="ORF">V5O48_006218</name>
</gene>
<feature type="binding site" evidence="2">
    <location>
        <position position="198"/>
    </location>
    <ligand>
        <name>ATP</name>
        <dbReference type="ChEBI" id="CHEBI:30616"/>
    </ligand>
</feature>
<sequence>MDSAREVALMTLVHDHDRQTSATKSQQRVAANDRHEDRARPTGDVFASLYPCNPAQTRLDLQRVKPRVTVGRSPANDVVLGAGSIKPSGQIHAEIIWDKKSDLTSCVLIRDKNSTNGTYVNGIRLKSGTYRILKQGNEISFGSEYDNRYIFHNLAAGFCSNEKDLYAQYDLGPELGRGSFGIAYKAISRTTGKWYAIKMITLERSDAERHEDTIYLQREIAIMRKFKHPNICELVDVFIQDREIDLVLELVEGGDLMTYIEQERITSEYVAKYITYQICDALAVTGLFQHRIPTYH</sequence>
<dbReference type="InterPro" id="IPR017441">
    <property type="entry name" value="Protein_kinase_ATP_BS"/>
</dbReference>
<dbReference type="InterPro" id="IPR008984">
    <property type="entry name" value="SMAD_FHA_dom_sf"/>
</dbReference>
<keyword evidence="7" id="KW-1185">Reference proteome</keyword>
<comment type="caution">
    <text evidence="6">The sequence shown here is derived from an EMBL/GenBank/DDBJ whole genome shotgun (WGS) entry which is preliminary data.</text>
</comment>
<dbReference type="InterPro" id="IPR011009">
    <property type="entry name" value="Kinase-like_dom_sf"/>
</dbReference>
<dbReference type="InterPro" id="IPR000719">
    <property type="entry name" value="Prot_kinase_dom"/>
</dbReference>
<name>A0ABR3FL03_9AGAR</name>
<dbReference type="Gene3D" id="2.60.200.20">
    <property type="match status" value="1"/>
</dbReference>
<dbReference type="PANTHER" id="PTHR24347">
    <property type="entry name" value="SERINE/THREONINE-PROTEIN KINASE"/>
    <property type="match status" value="1"/>
</dbReference>
<dbReference type="PROSITE" id="PS50011">
    <property type="entry name" value="PROTEIN_KINASE_DOM"/>
    <property type="match status" value="1"/>
</dbReference>
<evidence type="ECO:0000256" key="3">
    <source>
        <dbReference type="SAM" id="MobiDB-lite"/>
    </source>
</evidence>
<dbReference type="PROSITE" id="PS00107">
    <property type="entry name" value="PROTEIN_KINASE_ATP"/>
    <property type="match status" value="1"/>
</dbReference>
<accession>A0ABR3FL03</accession>
<dbReference type="SUPFAM" id="SSF56112">
    <property type="entry name" value="Protein kinase-like (PK-like)"/>
    <property type="match status" value="1"/>
</dbReference>
<keyword evidence="2" id="KW-0547">Nucleotide-binding</keyword>
<feature type="compositionally biased region" description="Basic and acidic residues" evidence="3">
    <location>
        <begin position="31"/>
        <end position="40"/>
    </location>
</feature>
<dbReference type="Pfam" id="PF00498">
    <property type="entry name" value="FHA"/>
    <property type="match status" value="1"/>
</dbReference>
<comment type="similarity">
    <text evidence="1">Belongs to the protein kinase superfamily. CAMK Ser/Thr protein kinase family. CHEK2 subfamily.</text>
</comment>
<organism evidence="6 7">
    <name type="scientific">Marasmius crinis-equi</name>
    <dbReference type="NCBI Taxonomy" id="585013"/>
    <lineage>
        <taxon>Eukaryota</taxon>
        <taxon>Fungi</taxon>
        <taxon>Dikarya</taxon>
        <taxon>Basidiomycota</taxon>
        <taxon>Agaricomycotina</taxon>
        <taxon>Agaricomycetes</taxon>
        <taxon>Agaricomycetidae</taxon>
        <taxon>Agaricales</taxon>
        <taxon>Marasmiineae</taxon>
        <taxon>Marasmiaceae</taxon>
        <taxon>Marasmius</taxon>
    </lineage>
</organism>
<dbReference type="SMART" id="SM00220">
    <property type="entry name" value="S_TKc"/>
    <property type="match status" value="1"/>
</dbReference>
<feature type="domain" description="FHA" evidence="4">
    <location>
        <begin position="68"/>
        <end position="125"/>
    </location>
</feature>
<dbReference type="Gene3D" id="1.10.510.10">
    <property type="entry name" value="Transferase(Phosphotransferase) domain 1"/>
    <property type="match status" value="1"/>
</dbReference>
<reference evidence="6 7" key="1">
    <citation type="submission" date="2024-02" db="EMBL/GenBank/DDBJ databases">
        <title>A draft genome for the cacao thread blight pathogen Marasmius crinis-equi.</title>
        <authorList>
            <person name="Cohen S.P."/>
            <person name="Baruah I.K."/>
            <person name="Amoako-Attah I."/>
            <person name="Bukari Y."/>
            <person name="Meinhardt L.W."/>
            <person name="Bailey B.A."/>
        </authorList>
    </citation>
    <scope>NUCLEOTIDE SEQUENCE [LARGE SCALE GENOMIC DNA]</scope>
    <source>
        <strain evidence="6 7">GH-76</strain>
    </source>
</reference>
<feature type="domain" description="Protein kinase" evidence="5">
    <location>
        <begin position="169"/>
        <end position="296"/>
    </location>
</feature>
<dbReference type="Proteomes" id="UP001465976">
    <property type="component" value="Unassembled WGS sequence"/>
</dbReference>
<dbReference type="EMBL" id="JBAHYK010000277">
    <property type="protein sequence ID" value="KAL0575754.1"/>
    <property type="molecule type" value="Genomic_DNA"/>
</dbReference>
<evidence type="ECO:0000259" key="5">
    <source>
        <dbReference type="PROSITE" id="PS50011"/>
    </source>
</evidence>
<dbReference type="SUPFAM" id="SSF49879">
    <property type="entry name" value="SMAD/FHA domain"/>
    <property type="match status" value="1"/>
</dbReference>
<feature type="compositionally biased region" description="Polar residues" evidence="3">
    <location>
        <begin position="20"/>
        <end position="29"/>
    </location>
</feature>
<evidence type="ECO:0000313" key="6">
    <source>
        <dbReference type="EMBL" id="KAL0575754.1"/>
    </source>
</evidence>
<proteinExistence type="inferred from homology"/>
<dbReference type="SMART" id="SM00240">
    <property type="entry name" value="FHA"/>
    <property type="match status" value="1"/>
</dbReference>
<evidence type="ECO:0000256" key="2">
    <source>
        <dbReference type="PROSITE-ProRule" id="PRU10141"/>
    </source>
</evidence>
<evidence type="ECO:0000259" key="4">
    <source>
        <dbReference type="PROSITE" id="PS50006"/>
    </source>
</evidence>